<evidence type="ECO:0000256" key="4">
    <source>
        <dbReference type="ARBA" id="ARBA00022737"/>
    </source>
</evidence>
<name>A0A9P5MN29_9AGAM</name>
<feature type="region of interest" description="Disordered" evidence="8">
    <location>
        <begin position="103"/>
        <end position="124"/>
    </location>
</feature>
<dbReference type="PROSITE" id="PS50082">
    <property type="entry name" value="WD_REPEATS_2"/>
    <property type="match status" value="3"/>
</dbReference>
<evidence type="ECO:0000256" key="8">
    <source>
        <dbReference type="SAM" id="MobiDB-lite"/>
    </source>
</evidence>
<dbReference type="Pfam" id="PF24807">
    <property type="entry name" value="WD40_CDC20-Fz"/>
    <property type="match status" value="1"/>
</dbReference>
<keyword evidence="2 7" id="KW-0853">WD repeat</keyword>
<keyword evidence="6" id="KW-0131">Cell cycle</keyword>
<evidence type="ECO:0000313" key="11">
    <source>
        <dbReference type="Proteomes" id="UP000759537"/>
    </source>
</evidence>
<evidence type="ECO:0000256" key="5">
    <source>
        <dbReference type="ARBA" id="ARBA00022776"/>
    </source>
</evidence>
<accession>A0A9P5MN29</accession>
<dbReference type="GO" id="GO:1905786">
    <property type="term" value="P:positive regulation of anaphase-promoting complex-dependent catabolic process"/>
    <property type="evidence" value="ECO:0007669"/>
    <property type="project" value="TreeGrafter"/>
</dbReference>
<dbReference type="InterPro" id="IPR033010">
    <property type="entry name" value="Cdc20/Fizzy"/>
</dbReference>
<dbReference type="SMART" id="SM00320">
    <property type="entry name" value="WD40"/>
    <property type="match status" value="5"/>
</dbReference>
<dbReference type="InterPro" id="IPR056150">
    <property type="entry name" value="WD40_CDC20-Fz"/>
</dbReference>
<protein>
    <submittedName>
        <fullName evidence="10">WD40-repeat-containing domain protein</fullName>
    </submittedName>
</protein>
<sequence length="553" mass="59699">MAYFPRTPARHRSRSDVAKTPLTPSHLLSALNNVSISSPTKTGGSKYSVADITNPFISKSRPVSPVKRTTSGTIQVSESLQRQASSGVIRKGGIESKLNVVSRDYVPPPKPEAKRSRSTPAMRDSRDRFITNREETEVAATLDLMSLNPTSSSPGHTARLVAATGVPLNKRVLAYHEAPPAASDTTLTKQREIARPLYSRPGSLPSSSGAVSNRSRKIAVQPERVLDAPGMVDDFYLNLLSWSVQNVVAVALSENTYIWKADSGEVVQIGEAPEGTYVSSVDFSNDGAFLGIGIGSGDVELWDVESGQKLRSMGGHQAQIAALSWHGHILSSACGDGSIWHHDVRVARHKVMELLGHSGEVCGLKWRADGELLASGGNDNVVNIWDGRVGDVAEGSRGVARWTKRNHSAAVKALAWCPWQPSLLASGGGTNDATVHIWNSTTGGRLHSVKLPAQVTSIQWSPHKKEFLTTHGYPTNAIMVHAYPSLDRVAEIRDAHDSRVLFSCISPGGDMVCTGAGDENLKFWRIWEIPRQKKKKEGPEGRGLTGSGILSLR</sequence>
<evidence type="ECO:0000259" key="9">
    <source>
        <dbReference type="Pfam" id="PF24807"/>
    </source>
</evidence>
<dbReference type="Proteomes" id="UP000759537">
    <property type="component" value="Unassembled WGS sequence"/>
</dbReference>
<feature type="repeat" description="WD" evidence="7">
    <location>
        <begin position="354"/>
        <end position="386"/>
    </location>
</feature>
<feature type="repeat" description="WD" evidence="7">
    <location>
        <begin position="278"/>
        <end position="312"/>
    </location>
</feature>
<keyword evidence="11" id="KW-1185">Reference proteome</keyword>
<dbReference type="GO" id="GO:0031145">
    <property type="term" value="P:anaphase-promoting complex-dependent catabolic process"/>
    <property type="evidence" value="ECO:0007669"/>
    <property type="project" value="TreeGrafter"/>
</dbReference>
<evidence type="ECO:0000256" key="6">
    <source>
        <dbReference type="ARBA" id="ARBA00023306"/>
    </source>
</evidence>
<feature type="region of interest" description="Disordered" evidence="8">
    <location>
        <begin position="534"/>
        <end position="553"/>
    </location>
</feature>
<dbReference type="OrthoDB" id="10263272at2759"/>
<dbReference type="PANTHER" id="PTHR19918:SF8">
    <property type="entry name" value="FI02843P"/>
    <property type="match status" value="1"/>
</dbReference>
<comment type="similarity">
    <text evidence="1">Belongs to the WD repeat CDC20/Fizzy family.</text>
</comment>
<dbReference type="InterPro" id="IPR015943">
    <property type="entry name" value="WD40/YVTN_repeat-like_dom_sf"/>
</dbReference>
<reference evidence="10" key="2">
    <citation type="journal article" date="2020" name="Nat. Commun.">
        <title>Large-scale genome sequencing of mycorrhizal fungi provides insights into the early evolution of symbiotic traits.</title>
        <authorList>
            <person name="Miyauchi S."/>
            <person name="Kiss E."/>
            <person name="Kuo A."/>
            <person name="Drula E."/>
            <person name="Kohler A."/>
            <person name="Sanchez-Garcia M."/>
            <person name="Morin E."/>
            <person name="Andreopoulos B."/>
            <person name="Barry K.W."/>
            <person name="Bonito G."/>
            <person name="Buee M."/>
            <person name="Carver A."/>
            <person name="Chen C."/>
            <person name="Cichocki N."/>
            <person name="Clum A."/>
            <person name="Culley D."/>
            <person name="Crous P.W."/>
            <person name="Fauchery L."/>
            <person name="Girlanda M."/>
            <person name="Hayes R.D."/>
            <person name="Keri Z."/>
            <person name="LaButti K."/>
            <person name="Lipzen A."/>
            <person name="Lombard V."/>
            <person name="Magnuson J."/>
            <person name="Maillard F."/>
            <person name="Murat C."/>
            <person name="Nolan M."/>
            <person name="Ohm R.A."/>
            <person name="Pangilinan J."/>
            <person name="Pereira M.F."/>
            <person name="Perotto S."/>
            <person name="Peter M."/>
            <person name="Pfister S."/>
            <person name="Riley R."/>
            <person name="Sitrit Y."/>
            <person name="Stielow J.B."/>
            <person name="Szollosi G."/>
            <person name="Zifcakova L."/>
            <person name="Stursova M."/>
            <person name="Spatafora J.W."/>
            <person name="Tedersoo L."/>
            <person name="Vaario L.M."/>
            <person name="Yamada A."/>
            <person name="Yan M."/>
            <person name="Wang P."/>
            <person name="Xu J."/>
            <person name="Bruns T."/>
            <person name="Baldrian P."/>
            <person name="Vilgalys R."/>
            <person name="Dunand C."/>
            <person name="Henrissat B."/>
            <person name="Grigoriev I.V."/>
            <person name="Hibbett D."/>
            <person name="Nagy L.G."/>
            <person name="Martin F.M."/>
        </authorList>
    </citation>
    <scope>NUCLEOTIDE SEQUENCE</scope>
    <source>
        <strain evidence="10">Prilba</strain>
    </source>
</reference>
<dbReference type="PROSITE" id="PS50294">
    <property type="entry name" value="WD_REPEATS_REGION"/>
    <property type="match status" value="1"/>
</dbReference>
<keyword evidence="5" id="KW-0498">Mitosis</keyword>
<evidence type="ECO:0000313" key="10">
    <source>
        <dbReference type="EMBL" id="KAF8465856.1"/>
    </source>
</evidence>
<dbReference type="GO" id="GO:1990757">
    <property type="term" value="F:ubiquitin ligase activator activity"/>
    <property type="evidence" value="ECO:0007669"/>
    <property type="project" value="TreeGrafter"/>
</dbReference>
<dbReference type="InterPro" id="IPR036322">
    <property type="entry name" value="WD40_repeat_dom_sf"/>
</dbReference>
<dbReference type="Gene3D" id="2.130.10.10">
    <property type="entry name" value="YVTN repeat-like/Quinoprotein amine dehydrogenase"/>
    <property type="match status" value="1"/>
</dbReference>
<organism evidence="10 11">
    <name type="scientific">Russula ochroleuca</name>
    <dbReference type="NCBI Taxonomy" id="152965"/>
    <lineage>
        <taxon>Eukaryota</taxon>
        <taxon>Fungi</taxon>
        <taxon>Dikarya</taxon>
        <taxon>Basidiomycota</taxon>
        <taxon>Agaricomycotina</taxon>
        <taxon>Agaricomycetes</taxon>
        <taxon>Russulales</taxon>
        <taxon>Russulaceae</taxon>
        <taxon>Russula</taxon>
    </lineage>
</organism>
<comment type="caution">
    <text evidence="10">The sequence shown here is derived from an EMBL/GenBank/DDBJ whole genome shotgun (WGS) entry which is preliminary data.</text>
</comment>
<feature type="region of interest" description="Disordered" evidence="8">
    <location>
        <begin position="1"/>
        <end position="21"/>
    </location>
</feature>
<proteinExistence type="inferred from homology"/>
<dbReference type="EMBL" id="WHVB01000044">
    <property type="protein sequence ID" value="KAF8465856.1"/>
    <property type="molecule type" value="Genomic_DNA"/>
</dbReference>
<dbReference type="PANTHER" id="PTHR19918">
    <property type="entry name" value="CELL DIVISION CYCLE 20 CDC20 FIZZY -RELATED"/>
    <property type="match status" value="1"/>
</dbReference>
<evidence type="ECO:0000256" key="3">
    <source>
        <dbReference type="ARBA" id="ARBA00022618"/>
    </source>
</evidence>
<evidence type="ECO:0000256" key="1">
    <source>
        <dbReference type="ARBA" id="ARBA00006445"/>
    </source>
</evidence>
<keyword evidence="3" id="KW-0132">Cell division</keyword>
<reference evidence="10" key="1">
    <citation type="submission" date="2019-10" db="EMBL/GenBank/DDBJ databases">
        <authorList>
            <consortium name="DOE Joint Genome Institute"/>
            <person name="Kuo A."/>
            <person name="Miyauchi S."/>
            <person name="Kiss E."/>
            <person name="Drula E."/>
            <person name="Kohler A."/>
            <person name="Sanchez-Garcia M."/>
            <person name="Andreopoulos B."/>
            <person name="Barry K.W."/>
            <person name="Bonito G."/>
            <person name="Buee M."/>
            <person name="Carver A."/>
            <person name="Chen C."/>
            <person name="Cichocki N."/>
            <person name="Clum A."/>
            <person name="Culley D."/>
            <person name="Crous P.W."/>
            <person name="Fauchery L."/>
            <person name="Girlanda M."/>
            <person name="Hayes R."/>
            <person name="Keri Z."/>
            <person name="LaButti K."/>
            <person name="Lipzen A."/>
            <person name="Lombard V."/>
            <person name="Magnuson J."/>
            <person name="Maillard F."/>
            <person name="Morin E."/>
            <person name="Murat C."/>
            <person name="Nolan M."/>
            <person name="Ohm R."/>
            <person name="Pangilinan J."/>
            <person name="Pereira M."/>
            <person name="Perotto S."/>
            <person name="Peter M."/>
            <person name="Riley R."/>
            <person name="Sitrit Y."/>
            <person name="Stielow B."/>
            <person name="Szollosi G."/>
            <person name="Zifcakova L."/>
            <person name="Stursova M."/>
            <person name="Spatafora J.W."/>
            <person name="Tedersoo L."/>
            <person name="Vaario L.-M."/>
            <person name="Yamada A."/>
            <person name="Yan M."/>
            <person name="Wang P."/>
            <person name="Xu J."/>
            <person name="Bruns T."/>
            <person name="Baldrian P."/>
            <person name="Vilgalys R."/>
            <person name="Henrissat B."/>
            <person name="Grigoriev I.V."/>
            <person name="Hibbett D."/>
            <person name="Nagy L.G."/>
            <person name="Martin F.M."/>
        </authorList>
    </citation>
    <scope>NUCLEOTIDE SEQUENCE</scope>
    <source>
        <strain evidence="10">Prilba</strain>
    </source>
</reference>
<dbReference type="GO" id="GO:0005680">
    <property type="term" value="C:anaphase-promoting complex"/>
    <property type="evidence" value="ECO:0007669"/>
    <property type="project" value="TreeGrafter"/>
</dbReference>
<gene>
    <name evidence="10" type="ORF">DFH94DRAFT_351469</name>
</gene>
<dbReference type="AlphaFoldDB" id="A0A9P5MN29"/>
<dbReference type="GO" id="GO:0010997">
    <property type="term" value="F:anaphase-promoting complex binding"/>
    <property type="evidence" value="ECO:0007669"/>
    <property type="project" value="InterPro"/>
</dbReference>
<dbReference type="SUPFAM" id="SSF50978">
    <property type="entry name" value="WD40 repeat-like"/>
    <property type="match status" value="1"/>
</dbReference>
<keyword evidence="4" id="KW-0677">Repeat</keyword>
<evidence type="ECO:0000256" key="7">
    <source>
        <dbReference type="PROSITE-ProRule" id="PRU00221"/>
    </source>
</evidence>
<dbReference type="InterPro" id="IPR001680">
    <property type="entry name" value="WD40_rpt"/>
</dbReference>
<evidence type="ECO:0000256" key="2">
    <source>
        <dbReference type="ARBA" id="ARBA00022574"/>
    </source>
</evidence>
<feature type="domain" description="CDC20/Fizzy WD40" evidence="9">
    <location>
        <begin position="226"/>
        <end position="524"/>
    </location>
</feature>
<dbReference type="GO" id="GO:0051301">
    <property type="term" value="P:cell division"/>
    <property type="evidence" value="ECO:0007669"/>
    <property type="project" value="UniProtKB-KW"/>
</dbReference>
<feature type="repeat" description="WD" evidence="7">
    <location>
        <begin position="493"/>
        <end position="526"/>
    </location>
</feature>